<proteinExistence type="predicted"/>
<organism evidence="2 3">
    <name type="scientific">Peteryoungia ipomoeae</name>
    <dbReference type="NCBI Taxonomy" id="1210932"/>
    <lineage>
        <taxon>Bacteria</taxon>
        <taxon>Pseudomonadati</taxon>
        <taxon>Pseudomonadota</taxon>
        <taxon>Alphaproteobacteria</taxon>
        <taxon>Hyphomicrobiales</taxon>
        <taxon>Rhizobiaceae</taxon>
        <taxon>Peteryoungia</taxon>
    </lineage>
</organism>
<dbReference type="AlphaFoldDB" id="A0A4S8P1Z0"/>
<dbReference type="Gene3D" id="3.40.50.10420">
    <property type="entry name" value="NagB/RpiA/CoA transferase-like"/>
    <property type="match status" value="1"/>
</dbReference>
<dbReference type="EMBL" id="STGV01000003">
    <property type="protein sequence ID" value="THV23311.1"/>
    <property type="molecule type" value="Genomic_DNA"/>
</dbReference>
<protein>
    <submittedName>
        <fullName evidence="2">Lactate utilization protein</fullName>
    </submittedName>
</protein>
<dbReference type="RefSeq" id="WP_136598751.1">
    <property type="nucleotide sequence ID" value="NZ_STGV01000003.1"/>
</dbReference>
<dbReference type="InterPro" id="IPR003741">
    <property type="entry name" value="LUD_dom"/>
</dbReference>
<dbReference type="PANTHER" id="PTHR43682:SF1">
    <property type="entry name" value="LACTATE UTILIZATION PROTEIN C"/>
    <property type="match status" value="1"/>
</dbReference>
<dbReference type="InterPro" id="IPR037171">
    <property type="entry name" value="NagB/RpiA_transferase-like"/>
</dbReference>
<evidence type="ECO:0000313" key="2">
    <source>
        <dbReference type="EMBL" id="THV23311.1"/>
    </source>
</evidence>
<dbReference type="InterPro" id="IPR024185">
    <property type="entry name" value="FTHF_cligase-like_sf"/>
</dbReference>
<dbReference type="OrthoDB" id="9794157at2"/>
<dbReference type="Proteomes" id="UP000308828">
    <property type="component" value="Unassembled WGS sequence"/>
</dbReference>
<reference evidence="2 3" key="1">
    <citation type="submission" date="2019-04" db="EMBL/GenBank/DDBJ databases">
        <title>Genome sequence of strain shin9-1.</title>
        <authorList>
            <person name="Gao J."/>
            <person name="Sun J."/>
        </authorList>
    </citation>
    <scope>NUCLEOTIDE SEQUENCE [LARGE SCALE GENOMIC DNA]</scope>
    <source>
        <strain evidence="3">shin9-1</strain>
    </source>
</reference>
<evidence type="ECO:0000259" key="1">
    <source>
        <dbReference type="Pfam" id="PF02589"/>
    </source>
</evidence>
<dbReference type="PANTHER" id="PTHR43682">
    <property type="entry name" value="LACTATE UTILIZATION PROTEIN C"/>
    <property type="match status" value="1"/>
</dbReference>
<dbReference type="Pfam" id="PF02589">
    <property type="entry name" value="LUD_dom"/>
    <property type="match status" value="1"/>
</dbReference>
<accession>A0A4S8P1Z0</accession>
<gene>
    <name evidence="2" type="ORF">FAA97_11960</name>
</gene>
<dbReference type="SUPFAM" id="SSF100950">
    <property type="entry name" value="NagB/RpiA/CoA transferase-like"/>
    <property type="match status" value="1"/>
</dbReference>
<evidence type="ECO:0000313" key="3">
    <source>
        <dbReference type="Proteomes" id="UP000308828"/>
    </source>
</evidence>
<feature type="domain" description="LUD" evidence="1">
    <location>
        <begin position="129"/>
        <end position="225"/>
    </location>
</feature>
<keyword evidence="3" id="KW-1185">Reference proteome</keyword>
<comment type="caution">
    <text evidence="2">The sequence shown here is derived from an EMBL/GenBank/DDBJ whole genome shotgun (WGS) entry which is preliminary data.</text>
</comment>
<name>A0A4S8P1Z0_9HYPH</name>
<sequence>MTSPRSGRAAILSRIRSSLKVGEHDRNRAATVQERLASHPQGIIPKRGQLPPEERVNLFVAMAEKYNATVERVIDASSLPVLVGAYLQNRNLPARVRIGEDPRLAGQDWRAAGALEVTSGPSDGTDLVAVSHAFGGIAETGTLCLLSGPDNPVTLTFLPEHHIVVVEARDIAGDMETIWARLRARSGQAMPRTVNLVTGPSRSADIEQTLLLGAHGPRALHIVLVGEPG</sequence>